<reference evidence="1 2" key="1">
    <citation type="submission" date="2018-02" db="EMBL/GenBank/DDBJ databases">
        <title>Comparative genomes isolates from brazilian mangrove.</title>
        <authorList>
            <person name="Araujo J.E."/>
            <person name="Taketani R.G."/>
            <person name="Silva M.C.P."/>
            <person name="Loureco M.V."/>
            <person name="Andreote F.D."/>
        </authorList>
    </citation>
    <scope>NUCLEOTIDE SEQUENCE [LARGE SCALE GENOMIC DNA]</scope>
    <source>
        <strain evidence="1 2">Hex-1 MGV</strain>
    </source>
</reference>
<dbReference type="EMBL" id="PUHY01000015">
    <property type="protein sequence ID" value="PQO29290.1"/>
    <property type="molecule type" value="Genomic_DNA"/>
</dbReference>
<protein>
    <submittedName>
        <fullName evidence="1">Uncharacterized protein</fullName>
    </submittedName>
</protein>
<dbReference type="AlphaFoldDB" id="A0A2S8FAZ2"/>
<dbReference type="OrthoDB" id="269669at2"/>
<name>A0A2S8FAZ2_9BACT</name>
<accession>A0A2S8FAZ2</accession>
<organism evidence="1 2">
    <name type="scientific">Blastopirellula marina</name>
    <dbReference type="NCBI Taxonomy" id="124"/>
    <lineage>
        <taxon>Bacteria</taxon>
        <taxon>Pseudomonadati</taxon>
        <taxon>Planctomycetota</taxon>
        <taxon>Planctomycetia</taxon>
        <taxon>Pirellulales</taxon>
        <taxon>Pirellulaceae</taxon>
        <taxon>Blastopirellula</taxon>
    </lineage>
</organism>
<proteinExistence type="predicted"/>
<comment type="caution">
    <text evidence="1">The sequence shown here is derived from an EMBL/GenBank/DDBJ whole genome shotgun (WGS) entry which is preliminary data.</text>
</comment>
<dbReference type="Proteomes" id="UP000238322">
    <property type="component" value="Unassembled WGS sequence"/>
</dbReference>
<gene>
    <name evidence="1" type="ORF">C5Y83_24715</name>
</gene>
<sequence>MNLPPKIQITLDRPSRAYLPDEELIASFEISGISPSEVQAIEASVLWYTEGTGEEDLAMHDFRRLLPIDRNDADLTRRRRFQTRLPRSPLSYQGLIVKIRWAIRVRVFMQQGKEYMEEVPFRLGELEPVVPMAAKSSARKRADDAA</sequence>
<evidence type="ECO:0000313" key="1">
    <source>
        <dbReference type="EMBL" id="PQO29290.1"/>
    </source>
</evidence>
<evidence type="ECO:0000313" key="2">
    <source>
        <dbReference type="Proteomes" id="UP000238322"/>
    </source>
</evidence>
<dbReference type="RefSeq" id="WP_105332485.1">
    <property type="nucleotide sequence ID" value="NZ_PUHY01000015.1"/>
</dbReference>